<dbReference type="EMBL" id="GBRH01199367">
    <property type="protein sequence ID" value="JAD98528.1"/>
    <property type="molecule type" value="Transcribed_RNA"/>
</dbReference>
<proteinExistence type="predicted"/>
<reference evidence="1" key="2">
    <citation type="journal article" date="2015" name="Data Brief">
        <title>Shoot transcriptome of the giant reed, Arundo donax.</title>
        <authorList>
            <person name="Barrero R.A."/>
            <person name="Guerrero F.D."/>
            <person name="Moolhuijzen P."/>
            <person name="Goolsby J.A."/>
            <person name="Tidwell J."/>
            <person name="Bellgard S.E."/>
            <person name="Bellgard M.I."/>
        </authorList>
    </citation>
    <scope>NUCLEOTIDE SEQUENCE</scope>
    <source>
        <tissue evidence="1">Shoot tissue taken approximately 20 cm above the soil surface</tissue>
    </source>
</reference>
<sequence>MICPWAAITAYKGPIHSTYSAIITVAILSVRDNSFWICYIWGSFKVR</sequence>
<reference evidence="1" key="1">
    <citation type="submission" date="2014-09" db="EMBL/GenBank/DDBJ databases">
        <authorList>
            <person name="Magalhaes I.L.F."/>
            <person name="Oliveira U."/>
            <person name="Santos F.R."/>
            <person name="Vidigal T.H.D.A."/>
            <person name="Brescovit A.D."/>
            <person name="Santos A.J."/>
        </authorList>
    </citation>
    <scope>NUCLEOTIDE SEQUENCE</scope>
    <source>
        <tissue evidence="1">Shoot tissue taken approximately 20 cm above the soil surface</tissue>
    </source>
</reference>
<name>A0A0A9EHN9_ARUDO</name>
<evidence type="ECO:0000313" key="1">
    <source>
        <dbReference type="EMBL" id="JAD98528.1"/>
    </source>
</evidence>
<organism evidence="1">
    <name type="scientific">Arundo donax</name>
    <name type="common">Giant reed</name>
    <name type="synonym">Donax arundinaceus</name>
    <dbReference type="NCBI Taxonomy" id="35708"/>
    <lineage>
        <taxon>Eukaryota</taxon>
        <taxon>Viridiplantae</taxon>
        <taxon>Streptophyta</taxon>
        <taxon>Embryophyta</taxon>
        <taxon>Tracheophyta</taxon>
        <taxon>Spermatophyta</taxon>
        <taxon>Magnoliopsida</taxon>
        <taxon>Liliopsida</taxon>
        <taxon>Poales</taxon>
        <taxon>Poaceae</taxon>
        <taxon>PACMAD clade</taxon>
        <taxon>Arundinoideae</taxon>
        <taxon>Arundineae</taxon>
        <taxon>Arundo</taxon>
    </lineage>
</organism>
<protein>
    <submittedName>
        <fullName evidence="1">Uncharacterized protein</fullName>
    </submittedName>
</protein>
<dbReference type="AlphaFoldDB" id="A0A0A9EHN9"/>
<accession>A0A0A9EHN9</accession>